<dbReference type="AlphaFoldDB" id="A0A6N9Q0K5"/>
<feature type="domain" description="NodB homology" evidence="2">
    <location>
        <begin position="141"/>
        <end position="325"/>
    </location>
</feature>
<evidence type="ECO:0000256" key="1">
    <source>
        <dbReference type="SAM" id="Phobius"/>
    </source>
</evidence>
<accession>A0A6N9Q0K5</accession>
<dbReference type="InterPro" id="IPR002509">
    <property type="entry name" value="NODB_dom"/>
</dbReference>
<evidence type="ECO:0000313" key="3">
    <source>
        <dbReference type="EMBL" id="NBI28445.1"/>
    </source>
</evidence>
<dbReference type="CDD" id="cd10944">
    <property type="entry name" value="CE4_SmPgdA_like"/>
    <property type="match status" value="1"/>
</dbReference>
<dbReference type="Gene3D" id="3.20.20.370">
    <property type="entry name" value="Glycoside hydrolase/deacetylase"/>
    <property type="match status" value="1"/>
</dbReference>
<dbReference type="InterPro" id="IPR011330">
    <property type="entry name" value="Glyco_hydro/deAcase_b/a-brl"/>
</dbReference>
<dbReference type="OrthoDB" id="258610at2"/>
<dbReference type="PANTHER" id="PTHR10587:SF125">
    <property type="entry name" value="POLYSACCHARIDE DEACETYLASE YHEN-RELATED"/>
    <property type="match status" value="1"/>
</dbReference>
<keyword evidence="1" id="KW-1133">Transmembrane helix</keyword>
<gene>
    <name evidence="3" type="ORF">ERL59_05705</name>
</gene>
<proteinExistence type="predicted"/>
<dbReference type="Pfam" id="PF01522">
    <property type="entry name" value="Polysacc_deac_1"/>
    <property type="match status" value="1"/>
</dbReference>
<feature type="transmembrane region" description="Helical" evidence="1">
    <location>
        <begin position="30"/>
        <end position="49"/>
    </location>
</feature>
<dbReference type="EMBL" id="SIJB01000014">
    <property type="protein sequence ID" value="NBI28445.1"/>
    <property type="molecule type" value="Genomic_DNA"/>
</dbReference>
<dbReference type="SUPFAM" id="SSF88713">
    <property type="entry name" value="Glycoside hydrolase/deacetylase"/>
    <property type="match status" value="1"/>
</dbReference>
<protein>
    <submittedName>
        <fullName evidence="3">Polysaccharide deacetylase</fullName>
    </submittedName>
</protein>
<dbReference type="RefSeq" id="WP_160645235.1">
    <property type="nucleotide sequence ID" value="NZ_SIJB01000014.1"/>
</dbReference>
<dbReference type="PROSITE" id="PS51677">
    <property type="entry name" value="NODB"/>
    <property type="match status" value="1"/>
</dbReference>
<dbReference type="GO" id="GO:0005975">
    <property type="term" value="P:carbohydrate metabolic process"/>
    <property type="evidence" value="ECO:0007669"/>
    <property type="project" value="InterPro"/>
</dbReference>
<evidence type="ECO:0000313" key="4">
    <source>
        <dbReference type="Proteomes" id="UP000448943"/>
    </source>
</evidence>
<keyword evidence="1" id="KW-0812">Transmembrane</keyword>
<comment type="caution">
    <text evidence="3">The sequence shown here is derived from an EMBL/GenBank/DDBJ whole genome shotgun (WGS) entry which is preliminary data.</text>
</comment>
<reference evidence="3 4" key="1">
    <citation type="submission" date="2019-01" db="EMBL/GenBank/DDBJ databases">
        <title>Chengkuizengella sp. nov., isolated from deep-sea sediment of East Pacific Ocean.</title>
        <authorList>
            <person name="Yang J."/>
            <person name="Lai Q."/>
            <person name="Shao Z."/>
        </authorList>
    </citation>
    <scope>NUCLEOTIDE SEQUENCE [LARGE SCALE GENOMIC DNA]</scope>
    <source>
        <strain evidence="3 4">YPA3-1-1</strain>
    </source>
</reference>
<sequence length="336" mass="39175">MFQQPELLTRYKQEQKINKRNTKPFKIKRVAVLFILSIFIFISLQPITLSDSTQLYSNNRLPQPDLQKDDKQPIDSLALSNLEKQDNHININEQNQQFIQNEETNLNTDKIEVESITSKQKNEEARQDNSDVSAIIEENKKIVYLTFDDGPRAVSSDILQLLKEYDIQATFFMLEPSMRKFAESVQQMVDDGHSVGLHGVTHHKNSFYASQSSVINEMNIAKQTLKEITGVESFLIRTPYGSKPFMTDEYMNEVSENSYLLWDWNIDSLDWKFQSEQYVDHVIKQLKQKENSVEPIVILLHEIPETYEHLPLLLNYLVENGYEFGVLNESMEPIQF</sequence>
<dbReference type="PANTHER" id="PTHR10587">
    <property type="entry name" value="GLYCOSYL TRANSFERASE-RELATED"/>
    <property type="match status" value="1"/>
</dbReference>
<dbReference type="InterPro" id="IPR050248">
    <property type="entry name" value="Polysacc_deacetylase_ArnD"/>
</dbReference>
<name>A0A6N9Q0K5_9BACL</name>
<evidence type="ECO:0000259" key="2">
    <source>
        <dbReference type="PROSITE" id="PS51677"/>
    </source>
</evidence>
<organism evidence="3 4">
    <name type="scientific">Chengkuizengella marina</name>
    <dbReference type="NCBI Taxonomy" id="2507566"/>
    <lineage>
        <taxon>Bacteria</taxon>
        <taxon>Bacillati</taxon>
        <taxon>Bacillota</taxon>
        <taxon>Bacilli</taxon>
        <taxon>Bacillales</taxon>
        <taxon>Paenibacillaceae</taxon>
        <taxon>Chengkuizengella</taxon>
    </lineage>
</organism>
<keyword evidence="4" id="KW-1185">Reference proteome</keyword>
<keyword evidence="1" id="KW-0472">Membrane</keyword>
<dbReference type="Proteomes" id="UP000448943">
    <property type="component" value="Unassembled WGS sequence"/>
</dbReference>
<dbReference type="GO" id="GO:0016810">
    <property type="term" value="F:hydrolase activity, acting on carbon-nitrogen (but not peptide) bonds"/>
    <property type="evidence" value="ECO:0007669"/>
    <property type="project" value="InterPro"/>
</dbReference>